<protein>
    <submittedName>
        <fullName evidence="2">Uncharacterized protein</fullName>
    </submittedName>
</protein>
<organism evidence="2 3">
    <name type="scientific">Streptomyces finlayi</name>
    <dbReference type="NCBI Taxonomy" id="67296"/>
    <lineage>
        <taxon>Bacteria</taxon>
        <taxon>Bacillati</taxon>
        <taxon>Actinomycetota</taxon>
        <taxon>Actinomycetes</taxon>
        <taxon>Kitasatosporales</taxon>
        <taxon>Streptomycetaceae</taxon>
        <taxon>Streptomyces</taxon>
    </lineage>
</organism>
<name>A0A919CCH6_9ACTN</name>
<dbReference type="Proteomes" id="UP000638353">
    <property type="component" value="Unassembled WGS sequence"/>
</dbReference>
<dbReference type="EMBL" id="BMVC01000011">
    <property type="protein sequence ID" value="GHD04810.1"/>
    <property type="molecule type" value="Genomic_DNA"/>
</dbReference>
<dbReference type="AlphaFoldDB" id="A0A919CCH6"/>
<reference evidence="2" key="2">
    <citation type="submission" date="2020-09" db="EMBL/GenBank/DDBJ databases">
        <authorList>
            <person name="Sun Q."/>
            <person name="Ohkuma M."/>
        </authorList>
    </citation>
    <scope>NUCLEOTIDE SEQUENCE</scope>
    <source>
        <strain evidence="2">JCM 4637</strain>
    </source>
</reference>
<evidence type="ECO:0000313" key="2">
    <source>
        <dbReference type="EMBL" id="GHD04810.1"/>
    </source>
</evidence>
<evidence type="ECO:0000313" key="3">
    <source>
        <dbReference type="Proteomes" id="UP000638353"/>
    </source>
</evidence>
<reference evidence="2" key="1">
    <citation type="journal article" date="2014" name="Int. J. Syst. Evol. Microbiol.">
        <title>Complete genome sequence of Corynebacterium casei LMG S-19264T (=DSM 44701T), isolated from a smear-ripened cheese.</title>
        <authorList>
            <consortium name="US DOE Joint Genome Institute (JGI-PGF)"/>
            <person name="Walter F."/>
            <person name="Albersmeier A."/>
            <person name="Kalinowski J."/>
            <person name="Ruckert C."/>
        </authorList>
    </citation>
    <scope>NUCLEOTIDE SEQUENCE</scope>
    <source>
        <strain evidence="2">JCM 4637</strain>
    </source>
</reference>
<proteinExistence type="predicted"/>
<comment type="caution">
    <text evidence="2">The sequence shown here is derived from an EMBL/GenBank/DDBJ whole genome shotgun (WGS) entry which is preliminary data.</text>
</comment>
<sequence length="939" mass="102253">MTAAVQKSPGADFDALRTQLQDAAAEFADGPGALEGILLGLVDDVDRAAREPLEIFPVCHHSPASATAMARRLREKQPKVIYLELCEDMTPLLTELRNCRLPVAVQAFAAEVEGFPADWAPLSVVAPITEASAEYQAIAYALDTPGVELVLVDRSTDHVFQWRTREEAAEAPAAPDPDAPPAEEEAALHGDAVGVEIGDLRPRFAELEEHLLRHGGTRHWSEWWSLFVEQPLGEADVDHETYRQVMFLIGSLFRRLAPGNGARVEVDEERERYMWTRMRAHLAATGTDPDDCLYVCGAFHAASRVAEFGLHGSDTYEITPPSGSTWQYGLIPSSHSAIEAQFGLAAGSVSIAATQWAKNLKRTKVRPYRLAGQAGQAGTKKPAGSRAVAAVPDPEPADKLSGFLRRAPVVDSVDEAELLGWSVEIVRAARKAGYLASTADAIAVYETSILLAGMRERARPTPYDFQDAAVTCIEKDSVPGRRDVRRLVEIMMGGDRIGRVGYEALPPLARDVHDRLAPLGLNLEQRGVKRALLDLAGNPALRQCSDVLWMLRRLLPRGAARPIMGERALGEQSLQESWDLALGTHQRELIELGYEGVSLEQVLEQRLRRAAHDPQATTATVLAAVEEATLYLRSRRLADELGTRALEVLAAERTVDGAPDVLRRVRRLLAYYRTSEPSLPQWIESFVKTGYAHYCTLLPTAFTDEDATARQVAAMLGFLFSMEGLALSLGCDRTQLELAVAQSHPQEQSRTALLWAAQVHLGLLTRDELRSRCDALLANPLVLPAYPRYLSGLLHALEPVPHLVDFVVEAVSNAFARLPDRVLLPWLPTLITTLRADGADLAARLTREAGRVFPGRLAALDTWTPPWREQPVLIGQSAAPAAGRAALLTAHPATCDALAGLLGCEDPWGTGDLPSEGGAALLDRFPETAGAWEALLATA</sequence>
<accession>A0A919CCH6</accession>
<feature type="region of interest" description="Disordered" evidence="1">
    <location>
        <begin position="371"/>
        <end position="392"/>
    </location>
</feature>
<evidence type="ECO:0000256" key="1">
    <source>
        <dbReference type="SAM" id="MobiDB-lite"/>
    </source>
</evidence>
<dbReference type="RefSeq" id="WP_229898239.1">
    <property type="nucleotide sequence ID" value="NZ_BMVC01000011.1"/>
</dbReference>
<gene>
    <name evidence="2" type="ORF">GCM10010334_54480</name>
</gene>